<dbReference type="EMBL" id="FNEW01000001">
    <property type="protein sequence ID" value="SDJ58034.1"/>
    <property type="molecule type" value="Genomic_DNA"/>
</dbReference>
<dbReference type="PANTHER" id="PTHR32039:SF7">
    <property type="entry name" value="COMPETENCE PROTEIN COMM"/>
    <property type="match status" value="1"/>
</dbReference>
<dbReference type="Proteomes" id="UP000198917">
    <property type="component" value="Unassembled WGS sequence"/>
</dbReference>
<dbReference type="CDD" id="cd00009">
    <property type="entry name" value="AAA"/>
    <property type="match status" value="1"/>
</dbReference>
<dbReference type="Pfam" id="PF13335">
    <property type="entry name" value="Mg_chelatase_C"/>
    <property type="match status" value="1"/>
</dbReference>
<feature type="domain" description="AAA+ ATPase" evidence="2">
    <location>
        <begin position="240"/>
        <end position="422"/>
    </location>
</feature>
<dbReference type="InterPro" id="IPR004482">
    <property type="entry name" value="Mg_chelat-rel"/>
</dbReference>
<dbReference type="AlphaFoldDB" id="A0A7Z7FR32"/>
<protein>
    <submittedName>
        <fullName evidence="3">Magnesium chelatase family protein</fullName>
    </submittedName>
</protein>
<dbReference type="Pfam" id="PF01078">
    <property type="entry name" value="Mg_chelatase"/>
    <property type="match status" value="1"/>
</dbReference>
<dbReference type="Gene3D" id="3.30.230.10">
    <property type="match status" value="1"/>
</dbReference>
<accession>A0A7Z7FR32</accession>
<dbReference type="InterPro" id="IPR000523">
    <property type="entry name" value="Mg_chelatse_chII-like_cat_dom"/>
</dbReference>
<dbReference type="InterPro" id="IPR014721">
    <property type="entry name" value="Ribsml_uS5_D2-typ_fold_subgr"/>
</dbReference>
<dbReference type="SMART" id="SM00382">
    <property type="entry name" value="AAA"/>
    <property type="match status" value="1"/>
</dbReference>
<dbReference type="NCBIfam" id="TIGR00368">
    <property type="entry name" value="YifB family Mg chelatase-like AAA ATPase"/>
    <property type="match status" value="1"/>
</dbReference>
<dbReference type="InterPro" id="IPR003593">
    <property type="entry name" value="AAA+_ATPase"/>
</dbReference>
<comment type="similarity">
    <text evidence="1">Belongs to the Mg-chelatase subunits D/I family. ComM subfamily.</text>
</comment>
<dbReference type="Pfam" id="PF13541">
    <property type="entry name" value="ChlI"/>
    <property type="match status" value="1"/>
</dbReference>
<dbReference type="GO" id="GO:0005524">
    <property type="term" value="F:ATP binding"/>
    <property type="evidence" value="ECO:0007669"/>
    <property type="project" value="InterPro"/>
</dbReference>
<dbReference type="PANTHER" id="PTHR32039">
    <property type="entry name" value="MAGNESIUM-CHELATASE SUBUNIT CHLI"/>
    <property type="match status" value="1"/>
</dbReference>
<evidence type="ECO:0000259" key="2">
    <source>
        <dbReference type="SMART" id="SM00382"/>
    </source>
</evidence>
<proteinExistence type="inferred from homology"/>
<gene>
    <name evidence="3" type="ORF">SAMN05428983_2341</name>
</gene>
<comment type="caution">
    <text evidence="3">The sequence shown here is derived from an EMBL/GenBank/DDBJ whole genome shotgun (WGS) entry which is preliminary data.</text>
</comment>
<dbReference type="InterPro" id="IPR025158">
    <property type="entry name" value="Mg_chelat-rel_C"/>
</dbReference>
<dbReference type="InterPro" id="IPR045006">
    <property type="entry name" value="CHLI-like"/>
</dbReference>
<reference evidence="3 4" key="1">
    <citation type="submission" date="2016-10" db="EMBL/GenBank/DDBJ databases">
        <authorList>
            <person name="Varghese N."/>
            <person name="Submissions S."/>
        </authorList>
    </citation>
    <scope>NUCLEOTIDE SEQUENCE [LARGE SCALE GENOMIC DNA]</scope>
    <source>
        <strain evidence="3 4">PDC82</strain>
    </source>
</reference>
<sequence>MFYSLLCGTLLAGGRHGTRSSDGAAGLRGQAMVARVNTVAFQGIEGVPVEVQVMVAPGKIGIQIVGLPDKAVAESRERVQAALHASGLALPAKKVTVNLAPADLPKEGSHFDLPIALGLMAALGAIPAEALSQYVVLGELNLDGTIGMVSGALPAAIGANALGKGLICPAESGPEAAWAGAGIDILAPRSLIALANHFRGTQLLSRPTPAIRANPVNLPDLADIKGQESARRALEVAAAGGHNLLMVGPPGSGKSMLAARLPSILPPLEVAELLEVSMVHSIAGQLSGGKLSDRRPFRTPHHSATMAALIGGGLRARPGEASLAHHGVLFLDEFPEFSPQVLDALRQPLETGECIIARANHRVSYPAEIQLVAAMNPCRCGMAGEPGFTCARGPRCVTDYQSRISGPLLDRIDIRIDVPAVSATDLIRPVASEPSAVVAARVARARLAQQERYAAAGFPAIRINARCTTTLIEKYAEPDASGLQLLRDVAERLKFSARGYHRILKVARTLADLDGKQTVGRIHVAEAVSYRIAGERLTVAA</sequence>
<evidence type="ECO:0000313" key="4">
    <source>
        <dbReference type="Proteomes" id="UP000198917"/>
    </source>
</evidence>
<dbReference type="SUPFAM" id="SSF54211">
    <property type="entry name" value="Ribosomal protein S5 domain 2-like"/>
    <property type="match status" value="1"/>
</dbReference>
<dbReference type="Gene3D" id="3.40.50.300">
    <property type="entry name" value="P-loop containing nucleotide triphosphate hydrolases"/>
    <property type="match status" value="1"/>
</dbReference>
<dbReference type="InterPro" id="IPR020568">
    <property type="entry name" value="Ribosomal_Su5_D2-typ_SF"/>
</dbReference>
<evidence type="ECO:0000256" key="1">
    <source>
        <dbReference type="ARBA" id="ARBA00006354"/>
    </source>
</evidence>
<organism evidence="3 4">
    <name type="scientific">Agrobacterium fabrum</name>
    <dbReference type="NCBI Taxonomy" id="1176649"/>
    <lineage>
        <taxon>Bacteria</taxon>
        <taxon>Pseudomonadati</taxon>
        <taxon>Pseudomonadota</taxon>
        <taxon>Alphaproteobacteria</taxon>
        <taxon>Hyphomicrobiales</taxon>
        <taxon>Rhizobiaceae</taxon>
        <taxon>Rhizobium/Agrobacterium group</taxon>
        <taxon>Agrobacterium</taxon>
        <taxon>Agrobacterium tumefaciens complex</taxon>
    </lineage>
</organism>
<dbReference type="InterPro" id="IPR027417">
    <property type="entry name" value="P-loop_NTPase"/>
</dbReference>
<name>A0A7Z7FR32_9HYPH</name>
<evidence type="ECO:0000313" key="3">
    <source>
        <dbReference type="EMBL" id="SDJ58034.1"/>
    </source>
</evidence>
<dbReference type="SUPFAM" id="SSF52540">
    <property type="entry name" value="P-loop containing nucleoside triphosphate hydrolases"/>
    <property type="match status" value="1"/>
</dbReference>